<name>J9D9H2_9ZZZZ</name>
<organism evidence="1">
    <name type="scientific">gut metagenome</name>
    <dbReference type="NCBI Taxonomy" id="749906"/>
    <lineage>
        <taxon>unclassified sequences</taxon>
        <taxon>metagenomes</taxon>
        <taxon>organismal metagenomes</taxon>
    </lineage>
</organism>
<protein>
    <submittedName>
        <fullName evidence="1">Uncharacterized protein</fullName>
    </submittedName>
</protein>
<proteinExistence type="predicted"/>
<evidence type="ECO:0000313" key="1">
    <source>
        <dbReference type="EMBL" id="EJX09501.1"/>
    </source>
</evidence>
<sequence>MAQGKHPIRRFFLSSTGCARIAASTFLIDFRSEARKGQHSVNPPNLKSREGDRVEKVLFYKA</sequence>
<comment type="caution">
    <text evidence="1">The sequence shown here is derived from an EMBL/GenBank/DDBJ whole genome shotgun (WGS) entry which is preliminary data.</text>
</comment>
<accession>J9D9H2</accession>
<dbReference type="EMBL" id="AMCI01000378">
    <property type="protein sequence ID" value="EJX09501.1"/>
    <property type="molecule type" value="Genomic_DNA"/>
</dbReference>
<reference evidence="1" key="1">
    <citation type="journal article" date="2012" name="PLoS ONE">
        <title>Gene sets for utilization of primary and secondary nutrition supplies in the distal gut of endangered iberian lynx.</title>
        <authorList>
            <person name="Alcaide M."/>
            <person name="Messina E."/>
            <person name="Richter M."/>
            <person name="Bargiela R."/>
            <person name="Peplies J."/>
            <person name="Huws S.A."/>
            <person name="Newbold C.J."/>
            <person name="Golyshin P.N."/>
            <person name="Simon M.A."/>
            <person name="Lopez G."/>
            <person name="Yakimov M.M."/>
            <person name="Ferrer M."/>
        </authorList>
    </citation>
    <scope>NUCLEOTIDE SEQUENCE</scope>
</reference>
<gene>
    <name evidence="1" type="ORF">EVA_02393</name>
</gene>
<dbReference type="AlphaFoldDB" id="J9D9H2"/>